<dbReference type="EMBL" id="JBBNAE010000010">
    <property type="protein sequence ID" value="KAK9090100.1"/>
    <property type="molecule type" value="Genomic_DNA"/>
</dbReference>
<dbReference type="Pfam" id="PF11926">
    <property type="entry name" value="DUF3444"/>
    <property type="match status" value="1"/>
</dbReference>
<dbReference type="SUPFAM" id="SSF46565">
    <property type="entry name" value="Chaperone J-domain"/>
    <property type="match status" value="1"/>
</dbReference>
<dbReference type="Gene3D" id="1.10.287.110">
    <property type="entry name" value="DnaJ domain"/>
    <property type="match status" value="1"/>
</dbReference>
<feature type="compositionally biased region" description="Polar residues" evidence="1">
    <location>
        <begin position="281"/>
        <end position="292"/>
    </location>
</feature>
<dbReference type="InterPro" id="IPR036869">
    <property type="entry name" value="J_dom_sf"/>
</dbReference>
<evidence type="ECO:0000313" key="4">
    <source>
        <dbReference type="Proteomes" id="UP001417504"/>
    </source>
</evidence>
<reference evidence="3 4" key="1">
    <citation type="submission" date="2024-01" db="EMBL/GenBank/DDBJ databases">
        <title>Genome assemblies of Stephania.</title>
        <authorList>
            <person name="Yang L."/>
        </authorList>
    </citation>
    <scope>NUCLEOTIDE SEQUENCE [LARGE SCALE GENOMIC DNA]</scope>
    <source>
        <strain evidence="3">QJT</strain>
        <tissue evidence="3">Leaf</tissue>
    </source>
</reference>
<feature type="compositionally biased region" description="Polar residues" evidence="1">
    <location>
        <begin position="262"/>
        <end position="272"/>
    </location>
</feature>
<dbReference type="PROSITE" id="PS00636">
    <property type="entry name" value="DNAJ_1"/>
    <property type="match status" value="1"/>
</dbReference>
<feature type="compositionally biased region" description="Basic and acidic residues" evidence="1">
    <location>
        <begin position="506"/>
        <end position="516"/>
    </location>
</feature>
<feature type="compositionally biased region" description="Basic and acidic residues" evidence="1">
    <location>
        <begin position="440"/>
        <end position="465"/>
    </location>
</feature>
<dbReference type="Proteomes" id="UP001417504">
    <property type="component" value="Unassembled WGS sequence"/>
</dbReference>
<evidence type="ECO:0000256" key="1">
    <source>
        <dbReference type="SAM" id="MobiDB-lite"/>
    </source>
</evidence>
<dbReference type="CDD" id="cd06257">
    <property type="entry name" value="DnaJ"/>
    <property type="match status" value="1"/>
</dbReference>
<dbReference type="PANTHER" id="PTHR44137:SF32">
    <property type="entry name" value="DNAJ HEAT SHOCK AMINO-TERMINAL DOMAIN PROTEIN"/>
    <property type="match status" value="1"/>
</dbReference>
<accession>A0AAP0EBC1</accession>
<feature type="region of interest" description="Disordered" evidence="1">
    <location>
        <begin position="436"/>
        <end position="516"/>
    </location>
</feature>
<dbReference type="InterPro" id="IPR001623">
    <property type="entry name" value="DnaJ_domain"/>
</dbReference>
<feature type="compositionally biased region" description="Low complexity" evidence="1">
    <location>
        <begin position="235"/>
        <end position="248"/>
    </location>
</feature>
<protein>
    <recommendedName>
        <fullName evidence="2">J domain-containing protein</fullName>
    </recommendedName>
</protein>
<dbReference type="InterPro" id="IPR024593">
    <property type="entry name" value="DUF3444"/>
</dbReference>
<dbReference type="PRINTS" id="PR00625">
    <property type="entry name" value="JDOMAIN"/>
</dbReference>
<dbReference type="PROSITE" id="PS50076">
    <property type="entry name" value="DNAJ_2"/>
    <property type="match status" value="1"/>
</dbReference>
<evidence type="ECO:0000313" key="3">
    <source>
        <dbReference type="EMBL" id="KAK9090100.1"/>
    </source>
</evidence>
<feature type="region of interest" description="Disordered" evidence="1">
    <location>
        <begin position="234"/>
        <end position="304"/>
    </location>
</feature>
<organism evidence="3 4">
    <name type="scientific">Stephania japonica</name>
    <dbReference type="NCBI Taxonomy" id="461633"/>
    <lineage>
        <taxon>Eukaryota</taxon>
        <taxon>Viridiplantae</taxon>
        <taxon>Streptophyta</taxon>
        <taxon>Embryophyta</taxon>
        <taxon>Tracheophyta</taxon>
        <taxon>Spermatophyta</taxon>
        <taxon>Magnoliopsida</taxon>
        <taxon>Ranunculales</taxon>
        <taxon>Menispermaceae</taxon>
        <taxon>Menispermoideae</taxon>
        <taxon>Cissampelideae</taxon>
        <taxon>Stephania</taxon>
    </lineage>
</organism>
<sequence length="761" mass="84236">MECNKDEATRAKEIAERKFNAKDISGAKKFALKAQNLYPTLEGISQFLATLDVYASAENIIVGEADWYGILGVSPSADDDAIRKQFRKLALILHPDKNNSVGADGAFNLISEAWNLLSDKSKRLTYDQKRLPRPPQPRVPSATTTGSSVPNGYNGSYTFTNNVVPSSGKSHKAASRAGSTPPGASRISKTTFWTSCHHCKMQYEYLRVYLNHKLLCPNCSGSFFAIEMGGLAPNSSRSSTSWSSQQSQNLKQHVGDKKTHAPGQNVSTSPNVGSDGFAGNDSYNQTNFQWAPSSTTGGVGGANSSAASAAQAANQQVYQKRKREQEGIMKQSAFMKTSSGLPDAFANTGPNNSSKKTRVDDIRRHDYGGSVANQMGAGNSDTGFRQGNFETQRADDPLFSHKRNGVRELSQLETRSMLMEKAKIEIRKKLNELNAGSKAKMAEKGNKKQNEKDTAGANNEMRDQPKLNVPDGVKKENAAKKKSSSDTPADGLDSAHGPMNIDVPDSDFHDFDQDRTERSFGSNQVWAAYDDDDGMPRYYAMIHNVISWNPFKMRISWLNSKTNSELGPINWIGSGFLKTCGEFRIGKHEINRKLNSFSHQVSWSKGTRGVIRIYPKKGDVWALYRNWSPDWDQNTSDEVMHKYDMIEVLDDYSEEQGVSVTPLVKVAGFKTVFHQHLDPAAVKRIPREEMFRFSHQVPSYFLTGQEAQNVPKGCRELDPAATPLELLQVIVDTNEEGMLQTSDKALTAETKDEKVADNEEK</sequence>
<feature type="region of interest" description="Disordered" evidence="1">
    <location>
        <begin position="164"/>
        <end position="185"/>
    </location>
</feature>
<dbReference type="InterPro" id="IPR018253">
    <property type="entry name" value="DnaJ_domain_CS"/>
</dbReference>
<evidence type="ECO:0000259" key="2">
    <source>
        <dbReference type="PROSITE" id="PS50076"/>
    </source>
</evidence>
<dbReference type="InterPro" id="IPR056988">
    <property type="entry name" value="Zn_ribbon_pln"/>
</dbReference>
<feature type="domain" description="J" evidence="2">
    <location>
        <begin position="66"/>
        <end position="130"/>
    </location>
</feature>
<dbReference type="AlphaFoldDB" id="A0AAP0EBC1"/>
<proteinExistence type="predicted"/>
<keyword evidence="4" id="KW-1185">Reference proteome</keyword>
<feature type="region of interest" description="Disordered" evidence="1">
    <location>
        <begin position="339"/>
        <end position="358"/>
    </location>
</feature>
<name>A0AAP0EBC1_9MAGN</name>
<feature type="region of interest" description="Disordered" evidence="1">
    <location>
        <begin position="126"/>
        <end position="152"/>
    </location>
</feature>
<feature type="region of interest" description="Disordered" evidence="1">
    <location>
        <begin position="740"/>
        <end position="761"/>
    </location>
</feature>
<dbReference type="Pfam" id="PF00226">
    <property type="entry name" value="DnaJ"/>
    <property type="match status" value="1"/>
</dbReference>
<dbReference type="PANTHER" id="PTHR44137">
    <property type="entry name" value="BNAC03G44070D PROTEIN"/>
    <property type="match status" value="1"/>
</dbReference>
<gene>
    <name evidence="3" type="ORF">Sjap_023277</name>
</gene>
<dbReference type="Pfam" id="PF23551">
    <property type="entry name" value="Zn_ribbon_20"/>
    <property type="match status" value="1"/>
</dbReference>
<comment type="caution">
    <text evidence="3">The sequence shown here is derived from an EMBL/GenBank/DDBJ whole genome shotgun (WGS) entry which is preliminary data.</text>
</comment>
<feature type="compositionally biased region" description="Polar residues" evidence="1">
    <location>
        <begin position="141"/>
        <end position="152"/>
    </location>
</feature>
<feature type="compositionally biased region" description="Basic and acidic residues" evidence="1">
    <location>
        <begin position="749"/>
        <end position="761"/>
    </location>
</feature>
<dbReference type="SMART" id="SM00271">
    <property type="entry name" value="DnaJ"/>
    <property type="match status" value="1"/>
</dbReference>